<dbReference type="PROSITE" id="PS00108">
    <property type="entry name" value="PROTEIN_KINASE_ST"/>
    <property type="match status" value="1"/>
</dbReference>
<evidence type="ECO:0000256" key="11">
    <source>
        <dbReference type="ARBA" id="ARBA00022989"/>
    </source>
</evidence>
<evidence type="ECO:0000256" key="3">
    <source>
        <dbReference type="ARBA" id="ARBA00022475"/>
    </source>
</evidence>
<comment type="subcellular location">
    <subcellularLocation>
        <location evidence="1">Cell membrane</location>
        <topology evidence="1">Single-pass type I membrane protein</topology>
    </subcellularLocation>
    <subcellularLocation>
        <location evidence="18">Membrane</location>
        <topology evidence="18">Single-pass type I membrane protein</topology>
    </subcellularLocation>
</comment>
<dbReference type="InterPro" id="IPR008271">
    <property type="entry name" value="Ser/Thr_kinase_AS"/>
</dbReference>
<protein>
    <recommendedName>
        <fullName evidence="18">Serine/threonine-protein kinase receptor</fullName>
        <ecNumber evidence="18">2.7.11.30</ecNumber>
    </recommendedName>
</protein>
<name>A0A668ATX8_9TELE</name>
<dbReference type="InterPro" id="IPR011009">
    <property type="entry name" value="Kinase-like_dom_sf"/>
</dbReference>
<dbReference type="AlphaFoldDB" id="A0A668ATX8"/>
<dbReference type="EC" id="2.7.11.30" evidence="18"/>
<evidence type="ECO:0000256" key="9">
    <source>
        <dbReference type="ARBA" id="ARBA00022777"/>
    </source>
</evidence>
<gene>
    <name evidence="20" type="primary">ACVR2A</name>
</gene>
<comment type="catalytic activity">
    <reaction evidence="16">
        <text>L-seryl-[receptor-protein] + ATP = O-phospho-L-seryl-[receptor-protein] + ADP + H(+)</text>
        <dbReference type="Rhea" id="RHEA:18673"/>
        <dbReference type="Rhea" id="RHEA-COMP:11022"/>
        <dbReference type="Rhea" id="RHEA-COMP:11023"/>
        <dbReference type="ChEBI" id="CHEBI:15378"/>
        <dbReference type="ChEBI" id="CHEBI:29999"/>
        <dbReference type="ChEBI" id="CHEBI:30616"/>
        <dbReference type="ChEBI" id="CHEBI:83421"/>
        <dbReference type="ChEBI" id="CHEBI:456216"/>
        <dbReference type="EC" id="2.7.11.30"/>
    </reaction>
    <physiologicalReaction direction="left-to-right" evidence="16">
        <dbReference type="Rhea" id="RHEA:18674"/>
    </physiologicalReaction>
</comment>
<keyword evidence="8 18" id="KW-0547">Nucleotide-binding</keyword>
<keyword evidence="21" id="KW-1185">Reference proteome</keyword>
<evidence type="ECO:0000313" key="20">
    <source>
        <dbReference type="Ensembl" id="ENSMMDP00005049206.1"/>
    </source>
</evidence>
<sequence length="506" mass="56939">MKLNSLLLFPPSPSTCPGAILGRSETQECVYYNSSWEKERTNRSGIEPCYGDKDKRLHCFATWKNVSGTVEVVKQGCWLDDVNCYDSSECVERKESPDVFFCCCEGNMCNERFLYAPDVPPPQSESHRQSTAYSTFSTAFVLRFQWLILFPKKLQGPIISFLSGSNSISDPGPSPPSPVLGQKPLQLIEVKARGRFGCVWKAQLLNEYVAVKIFPIQDKLSWQNEYEIYSVSGMKHENILHFIGVEKRNNNMDMELWLITAYHEKGSLTDYLKANVVSWNELCHIAQTAARGLAYLHEDIPGHKDGHKPSIAHRDIKSKNVLLKSNLTACIADFGLALKFEAGKSAGDTHGQVGTRRYMAPEVLEGAINFQRDSFLRIDMYALGLVLWELASRCTAADGPVDEYMLPFEEEVGQHPSLEDMQEVVVHKKLRPCLRDCWQKHAGLAMLCETIEDCWDHEAEARLSAGCVEERIGQMQRHAPVIGPEEIVTVVTMVTNVDLPPKESSL</sequence>
<dbReference type="FunFam" id="1.10.510.10:FF:000099">
    <property type="entry name" value="Serine/threonine-protein kinase receptor"/>
    <property type="match status" value="1"/>
</dbReference>
<dbReference type="GO" id="GO:0032502">
    <property type="term" value="P:developmental process"/>
    <property type="evidence" value="ECO:0007669"/>
    <property type="project" value="UniProtKB-ARBA"/>
</dbReference>
<evidence type="ECO:0000256" key="13">
    <source>
        <dbReference type="ARBA" id="ARBA00023157"/>
    </source>
</evidence>
<dbReference type="GeneTree" id="ENSGT00940000157233"/>
<dbReference type="FunFam" id="2.10.60.10:FF:000002">
    <property type="entry name" value="Serine/threonine-protein kinase receptor"/>
    <property type="match status" value="1"/>
</dbReference>
<evidence type="ECO:0000256" key="18">
    <source>
        <dbReference type="RuleBase" id="RU361271"/>
    </source>
</evidence>
<dbReference type="InterPro" id="IPR000333">
    <property type="entry name" value="TGFB_receptor"/>
</dbReference>
<dbReference type="GO" id="GO:0048185">
    <property type="term" value="F:activin binding"/>
    <property type="evidence" value="ECO:0007669"/>
    <property type="project" value="TreeGrafter"/>
</dbReference>
<evidence type="ECO:0000259" key="19">
    <source>
        <dbReference type="PROSITE" id="PS50011"/>
    </source>
</evidence>
<dbReference type="FunFam" id="3.30.200.20:FF:000094">
    <property type="entry name" value="Serine/threonine-protein kinase receptor"/>
    <property type="match status" value="1"/>
</dbReference>
<keyword evidence="18" id="KW-0460">Magnesium</keyword>
<evidence type="ECO:0000256" key="2">
    <source>
        <dbReference type="ARBA" id="ARBA00009605"/>
    </source>
</evidence>
<keyword evidence="12" id="KW-0472">Membrane</keyword>
<dbReference type="GO" id="GO:0046872">
    <property type="term" value="F:metal ion binding"/>
    <property type="evidence" value="ECO:0007669"/>
    <property type="project" value="UniProtKB-KW"/>
</dbReference>
<accession>A0A668ATX8</accession>
<comment type="cofactor">
    <cofactor evidence="18">
        <name>Mg(2+)</name>
        <dbReference type="ChEBI" id="CHEBI:18420"/>
    </cofactor>
    <cofactor evidence="18">
        <name>Mn(2+)</name>
        <dbReference type="ChEBI" id="CHEBI:29035"/>
    </cofactor>
</comment>
<evidence type="ECO:0000256" key="6">
    <source>
        <dbReference type="ARBA" id="ARBA00022692"/>
    </source>
</evidence>
<dbReference type="Gene3D" id="3.30.200.20">
    <property type="entry name" value="Phosphorylase Kinase, domain 1"/>
    <property type="match status" value="1"/>
</dbReference>
<keyword evidence="3" id="KW-1003">Cell membrane</keyword>
<keyword evidence="4 18" id="KW-0723">Serine/threonine-protein kinase</keyword>
<organism evidence="20 21">
    <name type="scientific">Myripristis murdjan</name>
    <name type="common">pinecone soldierfish</name>
    <dbReference type="NCBI Taxonomy" id="586833"/>
    <lineage>
        <taxon>Eukaryota</taxon>
        <taxon>Metazoa</taxon>
        <taxon>Chordata</taxon>
        <taxon>Craniata</taxon>
        <taxon>Vertebrata</taxon>
        <taxon>Euteleostomi</taxon>
        <taxon>Actinopterygii</taxon>
        <taxon>Neopterygii</taxon>
        <taxon>Teleostei</taxon>
        <taxon>Neoteleostei</taxon>
        <taxon>Acanthomorphata</taxon>
        <taxon>Holocentriformes</taxon>
        <taxon>Holocentridae</taxon>
        <taxon>Myripristis</taxon>
    </lineage>
</organism>
<dbReference type="InterPro" id="IPR000719">
    <property type="entry name" value="Prot_kinase_dom"/>
</dbReference>
<dbReference type="Pfam" id="PF00069">
    <property type="entry name" value="Pkinase"/>
    <property type="match status" value="1"/>
</dbReference>
<keyword evidence="15" id="KW-0325">Glycoprotein</keyword>
<comment type="catalytic activity">
    <reaction evidence="17">
        <text>L-threonyl-[receptor-protein] + ATP = O-phospho-L-threonyl-[receptor-protein] + ADP + H(+)</text>
        <dbReference type="Rhea" id="RHEA:44880"/>
        <dbReference type="Rhea" id="RHEA-COMP:11024"/>
        <dbReference type="Rhea" id="RHEA-COMP:11025"/>
        <dbReference type="ChEBI" id="CHEBI:15378"/>
        <dbReference type="ChEBI" id="CHEBI:30013"/>
        <dbReference type="ChEBI" id="CHEBI:30616"/>
        <dbReference type="ChEBI" id="CHEBI:61977"/>
        <dbReference type="ChEBI" id="CHEBI:456216"/>
        <dbReference type="EC" id="2.7.11.30"/>
    </reaction>
    <physiologicalReaction direction="left-to-right" evidence="17">
        <dbReference type="Rhea" id="RHEA:44881"/>
    </physiologicalReaction>
</comment>
<keyword evidence="14 18" id="KW-0675">Receptor</keyword>
<keyword evidence="18" id="KW-0464">Manganese</keyword>
<keyword evidence="7" id="KW-0732">Signal</keyword>
<evidence type="ECO:0000256" key="1">
    <source>
        <dbReference type="ARBA" id="ARBA00004251"/>
    </source>
</evidence>
<keyword evidence="10 18" id="KW-0067">ATP-binding</keyword>
<dbReference type="Ensembl" id="ENSMMDT00005050164.1">
    <property type="protein sequence ID" value="ENSMMDP00005049206.1"/>
    <property type="gene ID" value="ENSMMDG00005022347.1"/>
</dbReference>
<dbReference type="PANTHER" id="PTHR23255:SF64">
    <property type="entry name" value="ACTIVIN RECEPTOR TYPE-2A"/>
    <property type="match status" value="1"/>
</dbReference>
<feature type="domain" description="Protein kinase" evidence="19">
    <location>
        <begin position="185"/>
        <end position="481"/>
    </location>
</feature>
<evidence type="ECO:0000256" key="7">
    <source>
        <dbReference type="ARBA" id="ARBA00022729"/>
    </source>
</evidence>
<keyword evidence="5 18" id="KW-0808">Transferase</keyword>
<evidence type="ECO:0000256" key="8">
    <source>
        <dbReference type="ARBA" id="ARBA00022741"/>
    </source>
</evidence>
<dbReference type="GO" id="GO:0071363">
    <property type="term" value="P:cellular response to growth factor stimulus"/>
    <property type="evidence" value="ECO:0007669"/>
    <property type="project" value="TreeGrafter"/>
</dbReference>
<dbReference type="SUPFAM" id="SSF56112">
    <property type="entry name" value="Protein kinase-like (PK-like)"/>
    <property type="match status" value="1"/>
</dbReference>
<evidence type="ECO:0000256" key="15">
    <source>
        <dbReference type="ARBA" id="ARBA00023180"/>
    </source>
</evidence>
<reference evidence="20" key="1">
    <citation type="submission" date="2019-06" db="EMBL/GenBank/DDBJ databases">
        <authorList>
            <consortium name="Wellcome Sanger Institute Data Sharing"/>
        </authorList>
    </citation>
    <scope>NUCLEOTIDE SEQUENCE [LARGE SCALE GENOMIC DNA]</scope>
</reference>
<keyword evidence="18" id="KW-0479">Metal-binding</keyword>
<dbReference type="PRINTS" id="PR00653">
    <property type="entry name" value="ACTIVIN2R"/>
</dbReference>
<dbReference type="Gene3D" id="2.10.60.10">
    <property type="entry name" value="CD59"/>
    <property type="match status" value="1"/>
</dbReference>
<evidence type="ECO:0000256" key="12">
    <source>
        <dbReference type="ARBA" id="ARBA00023136"/>
    </source>
</evidence>
<dbReference type="Proteomes" id="UP000472263">
    <property type="component" value="Chromosome 2"/>
</dbReference>
<evidence type="ECO:0000256" key="10">
    <source>
        <dbReference type="ARBA" id="ARBA00022840"/>
    </source>
</evidence>
<dbReference type="GO" id="GO:0005524">
    <property type="term" value="F:ATP binding"/>
    <property type="evidence" value="ECO:0007669"/>
    <property type="project" value="UniProtKB-UniRule"/>
</dbReference>
<dbReference type="SUPFAM" id="SSF57302">
    <property type="entry name" value="Snake toxin-like"/>
    <property type="match status" value="1"/>
</dbReference>
<dbReference type="PANTHER" id="PTHR23255">
    <property type="entry name" value="TRANSFORMING GROWTH FACTOR-BETA RECEPTOR TYPE I AND II"/>
    <property type="match status" value="1"/>
</dbReference>
<keyword evidence="13" id="KW-1015">Disulfide bond</keyword>
<evidence type="ECO:0000256" key="14">
    <source>
        <dbReference type="ARBA" id="ARBA00023170"/>
    </source>
</evidence>
<evidence type="ECO:0000256" key="4">
    <source>
        <dbReference type="ARBA" id="ARBA00022527"/>
    </source>
</evidence>
<keyword evidence="11" id="KW-1133">Transmembrane helix</keyword>
<dbReference type="Gene3D" id="1.10.510.10">
    <property type="entry name" value="Transferase(Phosphotransferase) domain 1"/>
    <property type="match status" value="1"/>
</dbReference>
<proteinExistence type="inferred from homology"/>
<reference evidence="20" key="3">
    <citation type="submission" date="2025-09" db="UniProtKB">
        <authorList>
            <consortium name="Ensembl"/>
        </authorList>
    </citation>
    <scope>IDENTIFICATION</scope>
</reference>
<evidence type="ECO:0000256" key="16">
    <source>
        <dbReference type="ARBA" id="ARBA00048932"/>
    </source>
</evidence>
<keyword evidence="6" id="KW-0812">Transmembrane</keyword>
<dbReference type="CDD" id="cd23631">
    <property type="entry name" value="TFP_LU_ECD_ACVR2A"/>
    <property type="match status" value="1"/>
</dbReference>
<keyword evidence="9 18" id="KW-0418">Kinase</keyword>
<evidence type="ECO:0000256" key="5">
    <source>
        <dbReference type="ARBA" id="ARBA00022679"/>
    </source>
</evidence>
<evidence type="ECO:0000256" key="17">
    <source>
        <dbReference type="ARBA" id="ARBA00049492"/>
    </source>
</evidence>
<dbReference type="GO" id="GO:0048179">
    <property type="term" value="C:activin receptor complex"/>
    <property type="evidence" value="ECO:0007669"/>
    <property type="project" value="TreeGrafter"/>
</dbReference>
<dbReference type="SMART" id="SM00220">
    <property type="entry name" value="S_TKc"/>
    <property type="match status" value="1"/>
</dbReference>
<evidence type="ECO:0000313" key="21">
    <source>
        <dbReference type="Proteomes" id="UP000472263"/>
    </source>
</evidence>
<dbReference type="GO" id="GO:0017002">
    <property type="term" value="F:activin receptor activity"/>
    <property type="evidence" value="ECO:0007669"/>
    <property type="project" value="TreeGrafter"/>
</dbReference>
<dbReference type="PROSITE" id="PS50011">
    <property type="entry name" value="PROTEIN_KINASE_DOM"/>
    <property type="match status" value="1"/>
</dbReference>
<dbReference type="InterPro" id="IPR045860">
    <property type="entry name" value="Snake_toxin-like_sf"/>
</dbReference>
<comment type="similarity">
    <text evidence="2 18">Belongs to the protein kinase superfamily. TKL Ser/Thr protein kinase family. TGFB receptor subfamily.</text>
</comment>
<reference evidence="20" key="2">
    <citation type="submission" date="2025-08" db="UniProtKB">
        <authorList>
            <consortium name="Ensembl"/>
        </authorList>
    </citation>
    <scope>IDENTIFICATION</scope>
</reference>